<dbReference type="EMBL" id="GL883092">
    <property type="protein sequence ID" value="EGG11797.1"/>
    <property type="molecule type" value="Genomic_DNA"/>
</dbReference>
<dbReference type="InParanoid" id="F4R7F2"/>
<dbReference type="HOGENOM" id="CLU_690938_0_0_1"/>
<evidence type="ECO:0000313" key="1">
    <source>
        <dbReference type="EMBL" id="EGG11797.1"/>
    </source>
</evidence>
<name>F4R7F2_MELLP</name>
<gene>
    <name evidence="1" type="ORF">MELLADRAFT_59422</name>
</gene>
<proteinExistence type="predicted"/>
<keyword evidence="2" id="KW-1185">Reference proteome</keyword>
<sequence>MDAAHGVGTYERLPVKWFGVLDVVSLRSHSGLQRRAYDATVDLGLSARTSSPVLLTEEGAVQAHYLLGPCYLSGEVVRGSRERRTQLVLDHDASRGSVVDTSAGTDAPGLTVSGRGLVLCDALVCTDMFGDEWRVATLMHKEWDNSCLEFSLFEMDYIYDVKEIGWGQRCSITIGEVIAFSGEVVNTAGHAGKWIVKMGVAGHPVLGGGWPPGTSSTLMEKLRNVGGVFEVDDHTYNTLLGYYQIQEPSWTDYRNLPHPMDARVLGPYAKEVAGLKCQKGMQFSKKSPNNLVKINVNGKVAWGVVLHILMVKDMTDEVAMVRWMEVVRDDVLDQIFERMSMVRLVETSKTEIVSASSVVSTLSHPAEDYSLPSLGDLDSTFLQQELADAMDIDQGVPMA</sequence>
<reference evidence="2" key="1">
    <citation type="journal article" date="2011" name="Proc. Natl. Acad. Sci. U.S.A.">
        <title>Obligate biotrophy features unraveled by the genomic analysis of rust fungi.</title>
        <authorList>
            <person name="Duplessis S."/>
            <person name="Cuomo C.A."/>
            <person name="Lin Y.-C."/>
            <person name="Aerts A."/>
            <person name="Tisserant E."/>
            <person name="Veneault-Fourrey C."/>
            <person name="Joly D.L."/>
            <person name="Hacquard S."/>
            <person name="Amselem J."/>
            <person name="Cantarel B.L."/>
            <person name="Chiu R."/>
            <person name="Coutinho P.M."/>
            <person name="Feau N."/>
            <person name="Field M."/>
            <person name="Frey P."/>
            <person name="Gelhaye E."/>
            <person name="Goldberg J."/>
            <person name="Grabherr M.G."/>
            <person name="Kodira C.D."/>
            <person name="Kohler A."/>
            <person name="Kuees U."/>
            <person name="Lindquist E.A."/>
            <person name="Lucas S.M."/>
            <person name="Mago R."/>
            <person name="Mauceli E."/>
            <person name="Morin E."/>
            <person name="Murat C."/>
            <person name="Pangilinan J.L."/>
            <person name="Park R."/>
            <person name="Pearson M."/>
            <person name="Quesneville H."/>
            <person name="Rouhier N."/>
            <person name="Sakthikumar S."/>
            <person name="Salamov A.A."/>
            <person name="Schmutz J."/>
            <person name="Selles B."/>
            <person name="Shapiro H."/>
            <person name="Tanguay P."/>
            <person name="Tuskan G.A."/>
            <person name="Henrissat B."/>
            <person name="Van de Peer Y."/>
            <person name="Rouze P."/>
            <person name="Ellis J.G."/>
            <person name="Dodds P.N."/>
            <person name="Schein J.E."/>
            <person name="Zhong S."/>
            <person name="Hamelin R.C."/>
            <person name="Grigoriev I.V."/>
            <person name="Szabo L.J."/>
            <person name="Martin F."/>
        </authorList>
    </citation>
    <scope>NUCLEOTIDE SEQUENCE [LARGE SCALE GENOMIC DNA]</scope>
    <source>
        <strain evidence="2">98AG31 / pathotype 3-4-7</strain>
    </source>
</reference>
<dbReference type="KEGG" id="mlr:MELLADRAFT_59422"/>
<dbReference type="AlphaFoldDB" id="F4R7F2"/>
<dbReference type="RefSeq" id="XP_007405432.1">
    <property type="nucleotide sequence ID" value="XM_007405370.1"/>
</dbReference>
<accession>F4R7F2</accession>
<protein>
    <submittedName>
        <fullName evidence="1">Uncharacterized protein</fullName>
    </submittedName>
</protein>
<dbReference type="VEuPathDB" id="FungiDB:MELLADRAFT_59422"/>
<dbReference type="GeneID" id="18929349"/>
<evidence type="ECO:0000313" key="2">
    <source>
        <dbReference type="Proteomes" id="UP000001072"/>
    </source>
</evidence>
<dbReference type="Proteomes" id="UP000001072">
    <property type="component" value="Unassembled WGS sequence"/>
</dbReference>
<organism evidence="2">
    <name type="scientific">Melampsora larici-populina (strain 98AG31 / pathotype 3-4-7)</name>
    <name type="common">Poplar leaf rust fungus</name>
    <dbReference type="NCBI Taxonomy" id="747676"/>
    <lineage>
        <taxon>Eukaryota</taxon>
        <taxon>Fungi</taxon>
        <taxon>Dikarya</taxon>
        <taxon>Basidiomycota</taxon>
        <taxon>Pucciniomycotina</taxon>
        <taxon>Pucciniomycetes</taxon>
        <taxon>Pucciniales</taxon>
        <taxon>Melampsoraceae</taxon>
        <taxon>Melampsora</taxon>
    </lineage>
</organism>